<feature type="domain" description="DUF6879" evidence="1">
    <location>
        <begin position="90"/>
        <end position="248"/>
    </location>
</feature>
<evidence type="ECO:0000259" key="1">
    <source>
        <dbReference type="Pfam" id="PF21806"/>
    </source>
</evidence>
<sequence>MSRFEPAFVGQDPESSDEHCPAVFIDPNTGDFLFQGRIITNPTILEMIAKHGAIASDEAVVWLPARMRQLILDALNGFEGTRQGHGSPTLAEMLATAKRSAVHLEMRDLYGPEPGYDDWLAGGDGRTDRSRWIGLVSDAVNRGVKMRRARIVSEPVSDYIRWEHMVTDVNVKAGEEVRWLPRKKASGIMLPHSDFWMFDQSLVAFNFNGGDSNHVPGYEYVSDPRYVTQIVGAFEMVWERAIPHEEFHL</sequence>
<name>A0ABV8EW01_9ACTN</name>
<dbReference type="EMBL" id="JBHSBC010000009">
    <property type="protein sequence ID" value="MFC3980461.1"/>
    <property type="molecule type" value="Genomic_DNA"/>
</dbReference>
<dbReference type="InterPro" id="IPR049244">
    <property type="entry name" value="DUF6879"/>
</dbReference>
<dbReference type="RefSeq" id="WP_386189523.1">
    <property type="nucleotide sequence ID" value="NZ_JBHSBC010000009.1"/>
</dbReference>
<reference evidence="3" key="1">
    <citation type="journal article" date="2019" name="Int. J. Syst. Evol. Microbiol.">
        <title>The Global Catalogue of Microorganisms (GCM) 10K type strain sequencing project: providing services to taxonomists for standard genome sequencing and annotation.</title>
        <authorList>
            <consortium name="The Broad Institute Genomics Platform"/>
            <consortium name="The Broad Institute Genome Sequencing Center for Infectious Disease"/>
            <person name="Wu L."/>
            <person name="Ma J."/>
        </authorList>
    </citation>
    <scope>NUCLEOTIDE SEQUENCE [LARGE SCALE GENOMIC DNA]</scope>
    <source>
        <strain evidence="3">TBRC 7912</strain>
    </source>
</reference>
<evidence type="ECO:0000313" key="3">
    <source>
        <dbReference type="Proteomes" id="UP001595698"/>
    </source>
</evidence>
<evidence type="ECO:0000313" key="2">
    <source>
        <dbReference type="EMBL" id="MFC3980461.1"/>
    </source>
</evidence>
<comment type="caution">
    <text evidence="2">The sequence shown here is derived from an EMBL/GenBank/DDBJ whole genome shotgun (WGS) entry which is preliminary data.</text>
</comment>
<dbReference type="Pfam" id="PF21806">
    <property type="entry name" value="DUF6879"/>
    <property type="match status" value="1"/>
</dbReference>
<organism evidence="2 3">
    <name type="scientific">Streptosporangium jomthongense</name>
    <dbReference type="NCBI Taxonomy" id="1193683"/>
    <lineage>
        <taxon>Bacteria</taxon>
        <taxon>Bacillati</taxon>
        <taxon>Actinomycetota</taxon>
        <taxon>Actinomycetes</taxon>
        <taxon>Streptosporangiales</taxon>
        <taxon>Streptosporangiaceae</taxon>
        <taxon>Streptosporangium</taxon>
    </lineage>
</organism>
<protein>
    <submittedName>
        <fullName evidence="2">DUF6879 family protein</fullName>
    </submittedName>
</protein>
<gene>
    <name evidence="2" type="ORF">ACFOYY_10030</name>
</gene>
<accession>A0ABV8EW01</accession>
<keyword evidence="3" id="KW-1185">Reference proteome</keyword>
<proteinExistence type="predicted"/>
<dbReference type="Proteomes" id="UP001595698">
    <property type="component" value="Unassembled WGS sequence"/>
</dbReference>